<sequence>MVGGKGIGRTKKKKFAASSSVAEEAPHQPSRDPPPPPPALIDHLALSSQRRANRPTCQPHMASRKRRIGFGSSSLGLGFRRKGKERKGKERKGKERKRMKSIVKQEESNGRAR</sequence>
<protein>
    <submittedName>
        <fullName evidence="2">Uncharacterized protein</fullName>
    </submittedName>
</protein>
<name>A0AAV7FBK8_ARIFI</name>
<keyword evidence="3" id="KW-1185">Reference proteome</keyword>
<feature type="compositionally biased region" description="Low complexity" evidence="1">
    <location>
        <begin position="69"/>
        <end position="78"/>
    </location>
</feature>
<evidence type="ECO:0000256" key="1">
    <source>
        <dbReference type="SAM" id="MobiDB-lite"/>
    </source>
</evidence>
<evidence type="ECO:0000313" key="2">
    <source>
        <dbReference type="EMBL" id="KAG9458585.1"/>
    </source>
</evidence>
<gene>
    <name evidence="2" type="ORF">H6P81_003093</name>
</gene>
<evidence type="ECO:0000313" key="3">
    <source>
        <dbReference type="Proteomes" id="UP000825729"/>
    </source>
</evidence>
<feature type="region of interest" description="Disordered" evidence="1">
    <location>
        <begin position="1"/>
        <end position="113"/>
    </location>
</feature>
<dbReference type="AlphaFoldDB" id="A0AAV7FBK8"/>
<proteinExistence type="predicted"/>
<reference evidence="2 3" key="1">
    <citation type="submission" date="2021-07" db="EMBL/GenBank/DDBJ databases">
        <title>The Aristolochia fimbriata genome: insights into angiosperm evolution, floral development and chemical biosynthesis.</title>
        <authorList>
            <person name="Jiao Y."/>
        </authorList>
    </citation>
    <scope>NUCLEOTIDE SEQUENCE [LARGE SCALE GENOMIC DNA]</scope>
    <source>
        <strain evidence="2">IBCAS-2021</strain>
        <tissue evidence="2">Leaf</tissue>
    </source>
</reference>
<comment type="caution">
    <text evidence="2">The sequence shown here is derived from an EMBL/GenBank/DDBJ whole genome shotgun (WGS) entry which is preliminary data.</text>
</comment>
<feature type="compositionally biased region" description="Basic and acidic residues" evidence="1">
    <location>
        <begin position="103"/>
        <end position="113"/>
    </location>
</feature>
<feature type="compositionally biased region" description="Basic residues" evidence="1">
    <location>
        <begin position="79"/>
        <end position="101"/>
    </location>
</feature>
<dbReference type="Proteomes" id="UP000825729">
    <property type="component" value="Unassembled WGS sequence"/>
</dbReference>
<organism evidence="2 3">
    <name type="scientific">Aristolochia fimbriata</name>
    <name type="common">White veined hardy Dutchman's pipe vine</name>
    <dbReference type="NCBI Taxonomy" id="158543"/>
    <lineage>
        <taxon>Eukaryota</taxon>
        <taxon>Viridiplantae</taxon>
        <taxon>Streptophyta</taxon>
        <taxon>Embryophyta</taxon>
        <taxon>Tracheophyta</taxon>
        <taxon>Spermatophyta</taxon>
        <taxon>Magnoliopsida</taxon>
        <taxon>Magnoliidae</taxon>
        <taxon>Piperales</taxon>
        <taxon>Aristolochiaceae</taxon>
        <taxon>Aristolochia</taxon>
    </lineage>
</organism>
<accession>A0AAV7FBK8</accession>
<dbReference type="EMBL" id="JAINDJ010000002">
    <property type="protein sequence ID" value="KAG9458585.1"/>
    <property type="molecule type" value="Genomic_DNA"/>
</dbReference>